<dbReference type="SUPFAM" id="SSF52540">
    <property type="entry name" value="P-loop containing nucleoside triphosphate hydrolases"/>
    <property type="match status" value="1"/>
</dbReference>
<evidence type="ECO:0000256" key="1">
    <source>
        <dbReference type="SAM" id="MobiDB-lite"/>
    </source>
</evidence>
<sequence length="159" mass="17660">MGAARSRYSVVLVGLDGAGKTTFLFNLAAKPSDSSPTVVVSLHQDKSSLSHRARLPEAKVELHKVLHEVDLLDAEVIILDNIKRTSSQVRTATQQHRSDVDPSDSTSRNLPRTNIEPLKESDIRYEMDVPRDVSVLEVNANEPAELGRLMHQICQQLIK</sequence>
<evidence type="ECO:0000313" key="2">
    <source>
        <dbReference type="EMBL" id="GBG25577.1"/>
    </source>
</evidence>
<feature type="region of interest" description="Disordered" evidence="1">
    <location>
        <begin position="88"/>
        <end position="119"/>
    </location>
</feature>
<dbReference type="InParanoid" id="A0A2R5G3G4"/>
<keyword evidence="3" id="KW-1185">Reference proteome</keyword>
<accession>A0A2R5G3G4</accession>
<dbReference type="InterPro" id="IPR027417">
    <property type="entry name" value="P-loop_NTPase"/>
</dbReference>
<proteinExistence type="predicted"/>
<name>A0A2R5G3G4_9STRA</name>
<organism evidence="2 3">
    <name type="scientific">Hondaea fermentalgiana</name>
    <dbReference type="NCBI Taxonomy" id="2315210"/>
    <lineage>
        <taxon>Eukaryota</taxon>
        <taxon>Sar</taxon>
        <taxon>Stramenopiles</taxon>
        <taxon>Bigyra</taxon>
        <taxon>Labyrinthulomycetes</taxon>
        <taxon>Thraustochytrida</taxon>
        <taxon>Thraustochytriidae</taxon>
        <taxon>Hondaea</taxon>
    </lineage>
</organism>
<reference evidence="2 3" key="1">
    <citation type="submission" date="2017-12" db="EMBL/GenBank/DDBJ databases">
        <title>Sequencing, de novo assembly and annotation of complete genome of a new Thraustochytrid species, strain FCC1311.</title>
        <authorList>
            <person name="Sedici K."/>
            <person name="Godart F."/>
            <person name="Aiese Cigliano R."/>
            <person name="Sanseverino W."/>
            <person name="Barakat M."/>
            <person name="Ortet P."/>
            <person name="Marechal E."/>
            <person name="Cagnac O."/>
            <person name="Amato A."/>
        </authorList>
    </citation>
    <scope>NUCLEOTIDE SEQUENCE [LARGE SCALE GENOMIC DNA]</scope>
</reference>
<dbReference type="Gene3D" id="3.40.50.300">
    <property type="entry name" value="P-loop containing nucleotide triphosphate hydrolases"/>
    <property type="match status" value="1"/>
</dbReference>
<feature type="compositionally biased region" description="Polar residues" evidence="1">
    <location>
        <begin position="103"/>
        <end position="112"/>
    </location>
</feature>
<protein>
    <submittedName>
        <fullName evidence="2">ADP-ribosylation factor-like protein 5</fullName>
    </submittedName>
</protein>
<evidence type="ECO:0000313" key="3">
    <source>
        <dbReference type="Proteomes" id="UP000241890"/>
    </source>
</evidence>
<comment type="caution">
    <text evidence="2">The sequence shown here is derived from an EMBL/GenBank/DDBJ whole genome shotgun (WGS) entry which is preliminary data.</text>
</comment>
<dbReference type="EMBL" id="BEYU01000013">
    <property type="protein sequence ID" value="GBG25577.1"/>
    <property type="molecule type" value="Genomic_DNA"/>
</dbReference>
<dbReference type="AlphaFoldDB" id="A0A2R5G3G4"/>
<gene>
    <name evidence="2" type="ORF">FCC1311_017962</name>
</gene>
<dbReference type="Proteomes" id="UP000241890">
    <property type="component" value="Unassembled WGS sequence"/>
</dbReference>